<dbReference type="eggNOG" id="COG4148">
    <property type="taxonomic scope" value="Bacteria"/>
</dbReference>
<evidence type="ECO:0000256" key="9">
    <source>
        <dbReference type="PROSITE-ProRule" id="PRU01213"/>
    </source>
</evidence>
<dbReference type="PROSITE" id="PS50893">
    <property type="entry name" value="ABC_TRANSPORTER_2"/>
    <property type="match status" value="1"/>
</dbReference>
<dbReference type="Gene3D" id="3.40.50.300">
    <property type="entry name" value="P-loop containing nucleotide triphosphate hydrolases"/>
    <property type="match status" value="1"/>
</dbReference>
<evidence type="ECO:0000256" key="2">
    <source>
        <dbReference type="ARBA" id="ARBA00022475"/>
    </source>
</evidence>
<keyword evidence="4" id="KW-0997">Cell inner membrane</keyword>
<evidence type="ECO:0000256" key="4">
    <source>
        <dbReference type="ARBA" id="ARBA00022519"/>
    </source>
</evidence>
<dbReference type="InterPro" id="IPR050334">
    <property type="entry name" value="Molybdenum_import_ModC"/>
</dbReference>
<dbReference type="SUPFAM" id="SSF52540">
    <property type="entry name" value="P-loop containing nucleoside triphosphate hydrolases"/>
    <property type="match status" value="1"/>
</dbReference>
<dbReference type="InterPro" id="IPR003593">
    <property type="entry name" value="AAA+_ATPase"/>
</dbReference>
<dbReference type="GO" id="GO:0016020">
    <property type="term" value="C:membrane"/>
    <property type="evidence" value="ECO:0007669"/>
    <property type="project" value="InterPro"/>
</dbReference>
<evidence type="ECO:0000256" key="7">
    <source>
        <dbReference type="ARBA" id="ARBA00022967"/>
    </source>
</evidence>
<reference evidence="12 13" key="1">
    <citation type="submission" date="2014-09" db="EMBL/GenBank/DDBJ databases">
        <authorList>
            <person name="Chan K.-G."/>
        </authorList>
    </citation>
    <scope>NUCLEOTIDE SEQUENCE [LARGE SCALE GENOMIC DNA]</scope>
    <source>
        <strain evidence="12 13">ND07</strain>
    </source>
</reference>
<dbReference type="GO" id="GO:0005524">
    <property type="term" value="F:ATP binding"/>
    <property type="evidence" value="ECO:0007669"/>
    <property type="project" value="UniProtKB-KW"/>
</dbReference>
<keyword evidence="5" id="KW-0547">Nucleotide-binding</keyword>
<dbReference type="Pfam" id="PF00005">
    <property type="entry name" value="ABC_tran"/>
    <property type="match status" value="1"/>
</dbReference>
<name>A0A089WVL0_9PSED</name>
<dbReference type="KEGG" id="psw:LK03_15615"/>
<feature type="domain" description="Mop" evidence="11">
    <location>
        <begin position="298"/>
        <end position="363"/>
    </location>
</feature>
<dbReference type="EMBL" id="CP009455">
    <property type="protein sequence ID" value="AIR90612.1"/>
    <property type="molecule type" value="Genomic_DNA"/>
</dbReference>
<dbReference type="GO" id="GO:0015098">
    <property type="term" value="F:molybdate ion transmembrane transporter activity"/>
    <property type="evidence" value="ECO:0007669"/>
    <property type="project" value="InterPro"/>
</dbReference>
<dbReference type="SUPFAM" id="SSF50331">
    <property type="entry name" value="MOP-like"/>
    <property type="match status" value="1"/>
</dbReference>
<dbReference type="InterPro" id="IPR017871">
    <property type="entry name" value="ABC_transporter-like_CS"/>
</dbReference>
<dbReference type="SMART" id="SM00382">
    <property type="entry name" value="AAA"/>
    <property type="match status" value="1"/>
</dbReference>
<dbReference type="InterPro" id="IPR011868">
    <property type="entry name" value="ModC_ABC_ATP-bd"/>
</dbReference>
<keyword evidence="13" id="KW-1185">Reference proteome</keyword>
<dbReference type="Pfam" id="PF03459">
    <property type="entry name" value="TOBE"/>
    <property type="match status" value="1"/>
</dbReference>
<dbReference type="InterPro" id="IPR003439">
    <property type="entry name" value="ABC_transporter-like_ATP-bd"/>
</dbReference>
<evidence type="ECO:0000259" key="10">
    <source>
        <dbReference type="PROSITE" id="PS50893"/>
    </source>
</evidence>
<dbReference type="PANTHER" id="PTHR43514">
    <property type="entry name" value="ABC TRANSPORTER I FAMILY MEMBER 10"/>
    <property type="match status" value="1"/>
</dbReference>
<dbReference type="RefSeq" id="WP_038413219.1">
    <property type="nucleotide sequence ID" value="NZ_CP009455.1"/>
</dbReference>
<accession>A0A089WVL0</accession>
<keyword evidence="7" id="KW-1278">Translocase</keyword>
<protein>
    <submittedName>
        <fullName evidence="12">Molybdenum ABC transporter ATP-binding protein</fullName>
    </submittedName>
</protein>
<dbReference type="NCBIfam" id="TIGR02142">
    <property type="entry name" value="modC_ABC"/>
    <property type="match status" value="1"/>
</dbReference>
<evidence type="ECO:0000256" key="1">
    <source>
        <dbReference type="ARBA" id="ARBA00022448"/>
    </source>
</evidence>
<sequence>MSQSIHARLQLRRDTFTLDVDLQLPGRGISALFGHSGSGKTTCLRCLAGLERASDGRVEVNGEVWQDDAQRIFIPPHRRPLGYVFQEASLFAHLSVRDNLEFGWRRVAREQRKVSLDQACELLGIGHLLTRKPATLSGGEAQRVGIARALLSSPRLLLMDEPLAALDGPRKREILPYLERLHRELDIPLVYVSHSQDEVARLADHLVLLEQGRAVASGPIADMLARLDLSLSQSEDAGVVLEGVVSGHDATYQLLDLRLPGTDAPLLRIAHPPQAIGSRLRVKVQARDVSLSLDANSASSILNRIAVRVRECRPAENPAHVLVALEAAGSALLARITRYSADQLQIHPGQALWAQIKSVAILG</sequence>
<dbReference type="Proteomes" id="UP000029493">
    <property type="component" value="Chromosome"/>
</dbReference>
<keyword evidence="8" id="KW-0472">Membrane</keyword>
<evidence type="ECO:0000313" key="12">
    <source>
        <dbReference type="EMBL" id="AIR90612.1"/>
    </source>
</evidence>
<dbReference type="GO" id="GO:0016887">
    <property type="term" value="F:ATP hydrolysis activity"/>
    <property type="evidence" value="ECO:0007669"/>
    <property type="project" value="InterPro"/>
</dbReference>
<evidence type="ECO:0000256" key="5">
    <source>
        <dbReference type="ARBA" id="ARBA00022741"/>
    </source>
</evidence>
<dbReference type="InterPro" id="IPR027417">
    <property type="entry name" value="P-loop_NTPase"/>
</dbReference>
<keyword evidence="6 12" id="KW-0067">ATP-binding</keyword>
<dbReference type="PROSITE" id="PS51866">
    <property type="entry name" value="MOP"/>
    <property type="match status" value="1"/>
</dbReference>
<keyword evidence="2" id="KW-1003">Cell membrane</keyword>
<evidence type="ECO:0000313" key="13">
    <source>
        <dbReference type="Proteomes" id="UP000029493"/>
    </source>
</evidence>
<organism evidence="12 13">
    <name type="scientific">Pseudomonas cremoricolorata</name>
    <dbReference type="NCBI Taxonomy" id="157783"/>
    <lineage>
        <taxon>Bacteria</taxon>
        <taxon>Pseudomonadati</taxon>
        <taxon>Pseudomonadota</taxon>
        <taxon>Gammaproteobacteria</taxon>
        <taxon>Pseudomonadales</taxon>
        <taxon>Pseudomonadaceae</taxon>
        <taxon>Pseudomonas</taxon>
    </lineage>
</organism>
<dbReference type="STRING" id="157783.LK03_15615"/>
<dbReference type="InterPro" id="IPR005116">
    <property type="entry name" value="Transp-assoc_OB_typ1"/>
</dbReference>
<dbReference type="OrthoDB" id="9802264at2"/>
<dbReference type="PANTHER" id="PTHR43514:SF10">
    <property type="entry name" value="MOLYBDENUM IMPORT ATP-BINDING PROTEIN MODC 2"/>
    <property type="match status" value="1"/>
</dbReference>
<keyword evidence="3 9" id="KW-0500">Molybdenum</keyword>
<gene>
    <name evidence="12" type="ORF">LK03_15615</name>
</gene>
<dbReference type="GO" id="GO:0140359">
    <property type="term" value="F:ABC-type transporter activity"/>
    <property type="evidence" value="ECO:0007669"/>
    <property type="project" value="InterPro"/>
</dbReference>
<dbReference type="FunFam" id="3.40.50.300:FF:000634">
    <property type="entry name" value="Molybdenum import ATP-binding protein ModC"/>
    <property type="match status" value="1"/>
</dbReference>
<evidence type="ECO:0000256" key="3">
    <source>
        <dbReference type="ARBA" id="ARBA00022505"/>
    </source>
</evidence>
<feature type="domain" description="ABC transporter" evidence="10">
    <location>
        <begin position="2"/>
        <end position="236"/>
    </location>
</feature>
<evidence type="ECO:0000259" key="11">
    <source>
        <dbReference type="PROSITE" id="PS51866"/>
    </source>
</evidence>
<dbReference type="PROSITE" id="PS00211">
    <property type="entry name" value="ABC_TRANSPORTER_1"/>
    <property type="match status" value="1"/>
</dbReference>
<evidence type="ECO:0000256" key="8">
    <source>
        <dbReference type="ARBA" id="ARBA00023136"/>
    </source>
</evidence>
<dbReference type="Gene3D" id="2.40.50.100">
    <property type="match status" value="1"/>
</dbReference>
<proteinExistence type="predicted"/>
<dbReference type="AlphaFoldDB" id="A0A089WVL0"/>
<dbReference type="InterPro" id="IPR008995">
    <property type="entry name" value="Mo/tungstate-bd_C_term_dom"/>
</dbReference>
<evidence type="ECO:0000256" key="6">
    <source>
        <dbReference type="ARBA" id="ARBA00022840"/>
    </source>
</evidence>
<dbReference type="InterPro" id="IPR004606">
    <property type="entry name" value="Mop_domain"/>
</dbReference>
<keyword evidence="1" id="KW-0813">Transport</keyword>